<proteinExistence type="predicted"/>
<sequence length="172" mass="19060">MADIEKMDLESKDLIDDRLEKLQDLLPEAFSESGIDFDKLRILLGDEVDEGSERYAFTWPGKTDAIRQSQTVSTATLRPCVKKSRSRDGKDGSFDSDNIYIEGDNLEVLKLLQRGYHGKVKMIYIDPPTTRVTTLCTRTSSATPSRTTNSRRASLVSLTPTPAVATTATGAR</sequence>
<gene>
    <name evidence="1" type="ORF">HMPREF0580_1134</name>
</gene>
<dbReference type="EMBL" id="AEET01000029">
    <property type="protein sequence ID" value="EFM46142.1"/>
    <property type="molecule type" value="Genomic_DNA"/>
</dbReference>
<dbReference type="Gene3D" id="3.40.50.150">
    <property type="entry name" value="Vaccinia Virus protein VP39"/>
    <property type="match status" value="1"/>
</dbReference>
<dbReference type="RefSeq" id="WP_004016548.1">
    <property type="nucleotide sequence ID" value="NZ_GL405260.1"/>
</dbReference>
<dbReference type="HOGENOM" id="CLU_132608_0_0_11"/>
<dbReference type="Proteomes" id="UP000003045">
    <property type="component" value="Unassembled WGS sequence"/>
</dbReference>
<name>E0QQG9_9ACTO</name>
<dbReference type="STRING" id="871571.HMPREF0580_1134"/>
<comment type="caution">
    <text evidence="1">The sequence shown here is derived from an EMBL/GenBank/DDBJ whole genome shotgun (WGS) entry which is preliminary data.</text>
</comment>
<dbReference type="SUPFAM" id="SSF53335">
    <property type="entry name" value="S-adenosyl-L-methionine-dependent methyltransferases"/>
    <property type="match status" value="1"/>
</dbReference>
<dbReference type="REBASE" id="415905">
    <property type="entry name" value="M.Mmu35239ORF1133P"/>
</dbReference>
<protein>
    <submittedName>
        <fullName evidence="1">Uncharacterized protein</fullName>
    </submittedName>
</protein>
<dbReference type="AlphaFoldDB" id="E0QQG9"/>
<accession>E0QQG9</accession>
<evidence type="ECO:0000313" key="1">
    <source>
        <dbReference type="EMBL" id="EFM46142.1"/>
    </source>
</evidence>
<keyword evidence="2" id="KW-1185">Reference proteome</keyword>
<evidence type="ECO:0000313" key="2">
    <source>
        <dbReference type="Proteomes" id="UP000003045"/>
    </source>
</evidence>
<dbReference type="InterPro" id="IPR029063">
    <property type="entry name" value="SAM-dependent_MTases_sf"/>
</dbReference>
<reference evidence="1" key="1">
    <citation type="submission" date="2010-08" db="EMBL/GenBank/DDBJ databases">
        <authorList>
            <person name="Muzny D."/>
            <person name="Qin X."/>
            <person name="Deng J."/>
            <person name="Jiang H."/>
            <person name="Liu Y."/>
            <person name="Qu J."/>
            <person name="Song X.-Z."/>
            <person name="Zhang L."/>
            <person name="Thornton R."/>
            <person name="Coyle M."/>
            <person name="Francisco L."/>
            <person name="Jackson L."/>
            <person name="Javaid M."/>
            <person name="Korchina V."/>
            <person name="Kovar C."/>
            <person name="Mata R."/>
            <person name="Mathew T."/>
            <person name="Ngo R."/>
            <person name="Nguyen L."/>
            <person name="Nguyen N."/>
            <person name="Okwuonu G."/>
            <person name="Ongeri F."/>
            <person name="Pham C."/>
            <person name="Simmons D."/>
            <person name="Wilczek-Boney K."/>
            <person name="Hale W."/>
            <person name="Jakkamsetti A."/>
            <person name="Pham P."/>
            <person name="Ruth R."/>
            <person name="San Lucas F."/>
            <person name="Warren J."/>
            <person name="Zhang J."/>
            <person name="Zhao Z."/>
            <person name="Zhou C."/>
            <person name="Zhu D."/>
            <person name="Lee S."/>
            <person name="Bess C."/>
            <person name="Blankenburg K."/>
            <person name="Forbes L."/>
            <person name="Fu Q."/>
            <person name="Gubbala S."/>
            <person name="Hirani K."/>
            <person name="Jayaseelan J.C."/>
            <person name="Lara F."/>
            <person name="Munidasa M."/>
            <person name="Palculict T."/>
            <person name="Patil S."/>
            <person name="Pu L.-L."/>
            <person name="Saada N."/>
            <person name="Tang L."/>
            <person name="Weissenberger G."/>
            <person name="Zhu Y."/>
            <person name="Hemphill L."/>
            <person name="Shang Y."/>
            <person name="Youmans B."/>
            <person name="Ayvaz T."/>
            <person name="Ross M."/>
            <person name="Santibanez J."/>
            <person name="Aqrawi P."/>
            <person name="Gross S."/>
            <person name="Joshi V."/>
            <person name="Fowler G."/>
            <person name="Nazareth L."/>
            <person name="Reid J."/>
            <person name="Worley K."/>
            <person name="Petrosino J."/>
            <person name="Highlander S."/>
            <person name="Gibbs R."/>
        </authorList>
    </citation>
    <scope>NUCLEOTIDE SEQUENCE [LARGE SCALE GENOMIC DNA]</scope>
    <source>
        <strain evidence="1">ATCC 35239</strain>
    </source>
</reference>
<organism evidence="1 2">
    <name type="scientific">Mobiluncus mulieris ATCC 35239</name>
    <dbReference type="NCBI Taxonomy" id="871571"/>
    <lineage>
        <taxon>Bacteria</taxon>
        <taxon>Bacillati</taxon>
        <taxon>Actinomycetota</taxon>
        <taxon>Actinomycetes</taxon>
        <taxon>Actinomycetales</taxon>
        <taxon>Actinomycetaceae</taxon>
        <taxon>Mobiluncus</taxon>
    </lineage>
</organism>